<evidence type="ECO:0000256" key="4">
    <source>
        <dbReference type="ARBA" id="ARBA00022989"/>
    </source>
</evidence>
<keyword evidence="5 6" id="KW-0472">Membrane</keyword>
<organism evidence="8 9">
    <name type="scientific">Rubellimicrobium rubrum</name>
    <dbReference type="NCBI Taxonomy" id="2585369"/>
    <lineage>
        <taxon>Bacteria</taxon>
        <taxon>Pseudomonadati</taxon>
        <taxon>Pseudomonadota</taxon>
        <taxon>Alphaproteobacteria</taxon>
        <taxon>Rhodobacterales</taxon>
        <taxon>Roseobacteraceae</taxon>
        <taxon>Rubellimicrobium</taxon>
    </lineage>
</organism>
<dbReference type="SUPFAM" id="SSF103481">
    <property type="entry name" value="Multidrug resistance efflux transporter EmrE"/>
    <property type="match status" value="2"/>
</dbReference>
<feature type="transmembrane region" description="Helical" evidence="6">
    <location>
        <begin position="67"/>
        <end position="88"/>
    </location>
</feature>
<dbReference type="RefSeq" id="WP_139075562.1">
    <property type="nucleotide sequence ID" value="NZ_VDFU01000004.1"/>
</dbReference>
<comment type="subcellular location">
    <subcellularLocation>
        <location evidence="1">Membrane</location>
        <topology evidence="1">Multi-pass membrane protein</topology>
    </subcellularLocation>
</comment>
<feature type="transmembrane region" description="Helical" evidence="6">
    <location>
        <begin position="178"/>
        <end position="199"/>
    </location>
</feature>
<reference evidence="8 9" key="1">
    <citation type="submission" date="2019-06" db="EMBL/GenBank/DDBJ databases">
        <title>YIM 131921 draft genome.</title>
        <authorList>
            <person name="Jiang L."/>
        </authorList>
    </citation>
    <scope>NUCLEOTIDE SEQUENCE [LARGE SCALE GENOMIC DNA]</scope>
    <source>
        <strain evidence="8 9">YIM 131921</strain>
    </source>
</reference>
<dbReference type="PANTHER" id="PTHR22911:SF6">
    <property type="entry name" value="SOLUTE CARRIER FAMILY 35 MEMBER G1"/>
    <property type="match status" value="1"/>
</dbReference>
<feature type="transmembrane region" description="Helical" evidence="6">
    <location>
        <begin position="35"/>
        <end position="55"/>
    </location>
</feature>
<gene>
    <name evidence="8" type="ORF">FHG66_04810</name>
</gene>
<feature type="domain" description="EamA" evidence="7">
    <location>
        <begin position="6"/>
        <end position="138"/>
    </location>
</feature>
<dbReference type="EMBL" id="VDFU01000004">
    <property type="protein sequence ID" value="TNC51492.1"/>
    <property type="molecule type" value="Genomic_DNA"/>
</dbReference>
<name>A0A5C4N099_9RHOB</name>
<keyword evidence="3 6" id="KW-0812">Transmembrane</keyword>
<dbReference type="Proteomes" id="UP000305887">
    <property type="component" value="Unassembled WGS sequence"/>
</dbReference>
<dbReference type="OrthoDB" id="7818056at2"/>
<feature type="transmembrane region" description="Helical" evidence="6">
    <location>
        <begin position="94"/>
        <end position="112"/>
    </location>
</feature>
<evidence type="ECO:0000256" key="6">
    <source>
        <dbReference type="SAM" id="Phobius"/>
    </source>
</evidence>
<evidence type="ECO:0000256" key="1">
    <source>
        <dbReference type="ARBA" id="ARBA00004141"/>
    </source>
</evidence>
<feature type="transmembrane region" description="Helical" evidence="6">
    <location>
        <begin position="260"/>
        <end position="278"/>
    </location>
</feature>
<feature type="transmembrane region" description="Helical" evidence="6">
    <location>
        <begin position="234"/>
        <end position="254"/>
    </location>
</feature>
<evidence type="ECO:0000259" key="7">
    <source>
        <dbReference type="Pfam" id="PF00892"/>
    </source>
</evidence>
<keyword evidence="9" id="KW-1185">Reference proteome</keyword>
<comment type="caution">
    <text evidence="8">The sequence shown here is derived from an EMBL/GenBank/DDBJ whole genome shotgun (WGS) entry which is preliminary data.</text>
</comment>
<feature type="domain" description="EamA" evidence="7">
    <location>
        <begin position="147"/>
        <end position="276"/>
    </location>
</feature>
<dbReference type="Gene3D" id="1.10.3730.20">
    <property type="match status" value="1"/>
</dbReference>
<dbReference type="Pfam" id="PF00892">
    <property type="entry name" value="EamA"/>
    <property type="match status" value="2"/>
</dbReference>
<proteinExistence type="inferred from homology"/>
<dbReference type="InterPro" id="IPR037185">
    <property type="entry name" value="EmrE-like"/>
</dbReference>
<evidence type="ECO:0000313" key="8">
    <source>
        <dbReference type="EMBL" id="TNC51492.1"/>
    </source>
</evidence>
<dbReference type="PANTHER" id="PTHR22911">
    <property type="entry name" value="ACYL-MALONYL CONDENSING ENZYME-RELATED"/>
    <property type="match status" value="1"/>
</dbReference>
<keyword evidence="4 6" id="KW-1133">Transmembrane helix</keyword>
<dbReference type="AlphaFoldDB" id="A0A5C4N099"/>
<evidence type="ECO:0000256" key="3">
    <source>
        <dbReference type="ARBA" id="ARBA00022692"/>
    </source>
</evidence>
<feature type="transmembrane region" description="Helical" evidence="6">
    <location>
        <begin position="147"/>
        <end position="166"/>
    </location>
</feature>
<feature type="transmembrane region" description="Helical" evidence="6">
    <location>
        <begin position="205"/>
        <end position="227"/>
    </location>
</feature>
<dbReference type="InterPro" id="IPR000620">
    <property type="entry name" value="EamA_dom"/>
</dbReference>
<comment type="similarity">
    <text evidence="2">Belongs to the drug/metabolite transporter (DMT) superfamily. 10 TMS drug/metabolite exporter (DME) (TC 2.A.7.3) family.</text>
</comment>
<evidence type="ECO:0000256" key="5">
    <source>
        <dbReference type="ARBA" id="ARBA00023136"/>
    </source>
</evidence>
<feature type="transmembrane region" description="Helical" evidence="6">
    <location>
        <begin position="124"/>
        <end position="141"/>
    </location>
</feature>
<protein>
    <submittedName>
        <fullName evidence="8">DMT family transporter</fullName>
    </submittedName>
</protein>
<accession>A0A5C4N099</accession>
<evidence type="ECO:0000256" key="2">
    <source>
        <dbReference type="ARBA" id="ARBA00009853"/>
    </source>
</evidence>
<dbReference type="GO" id="GO:0016020">
    <property type="term" value="C:membrane"/>
    <property type="evidence" value="ECO:0007669"/>
    <property type="project" value="UniProtKB-SubCell"/>
</dbReference>
<sequence>MAQNGKGALLSLLAFGIYATSDALVKQLGEDYSPFQLIFFSTLFSFPLAMGMVMSDSRPGTLRPVHPGWIALRSASTVICGLSAFYAFSVLPLAQVYALAFAQPLLITLLAIPVLGEKVGLRRALAVVAGLAGVMVVLRPGSAELGLGHLAALSAAVFGAVASIIVRKVGSEERPVVLLLYPMFANLAVTSLVLPSVYIPLEAEHLGLIAIQACLGWVAGVVIIAAYKAGVAVVVAPMQYVQILFAAFYGYLLFGETIDGTTAIGAGIIIASGLYIVLREDTPGASANQPVLSTRMRPETGTAPRPYALQRILGLRTRGDFRGLAPGE</sequence>
<evidence type="ECO:0000313" key="9">
    <source>
        <dbReference type="Proteomes" id="UP000305887"/>
    </source>
</evidence>